<reference evidence="2 3" key="1">
    <citation type="submission" date="2016-03" db="EMBL/GenBank/DDBJ databases">
        <title>EvidentialGene: Evidence-directed Construction of Genes on Genomes.</title>
        <authorList>
            <person name="Gilbert D.G."/>
            <person name="Choi J.-H."/>
            <person name="Mockaitis K."/>
            <person name="Colbourne J."/>
            <person name="Pfrender M."/>
        </authorList>
    </citation>
    <scope>NUCLEOTIDE SEQUENCE [LARGE SCALE GENOMIC DNA]</scope>
    <source>
        <strain evidence="2 3">Xinb3</strain>
        <tissue evidence="2">Complete organism</tissue>
    </source>
</reference>
<feature type="region of interest" description="Disordered" evidence="1">
    <location>
        <begin position="51"/>
        <end position="73"/>
    </location>
</feature>
<dbReference type="AlphaFoldDB" id="A0A0P5ZJI8"/>
<keyword evidence="3" id="KW-1185">Reference proteome</keyword>
<evidence type="ECO:0000313" key="2">
    <source>
        <dbReference type="EMBL" id="KZS15494.1"/>
    </source>
</evidence>
<feature type="compositionally biased region" description="Polar residues" evidence="1">
    <location>
        <begin position="61"/>
        <end position="73"/>
    </location>
</feature>
<dbReference type="Proteomes" id="UP000076858">
    <property type="component" value="Unassembled WGS sequence"/>
</dbReference>
<evidence type="ECO:0000313" key="3">
    <source>
        <dbReference type="Proteomes" id="UP000076858"/>
    </source>
</evidence>
<protein>
    <submittedName>
        <fullName evidence="2">Uncharacterized protein</fullName>
    </submittedName>
</protein>
<name>A0A0P5ZJI8_9CRUS</name>
<gene>
    <name evidence="2" type="ORF">APZ42_018688</name>
</gene>
<sequence>MFLFVVLRVLLPDERESEGGNLKPGQITLFPFFPIFLSKIAELETNKHTNTMNFQKGEGNHNVQQTTATSLAT</sequence>
<proteinExistence type="predicted"/>
<organism evidence="2 3">
    <name type="scientific">Daphnia magna</name>
    <dbReference type="NCBI Taxonomy" id="35525"/>
    <lineage>
        <taxon>Eukaryota</taxon>
        <taxon>Metazoa</taxon>
        <taxon>Ecdysozoa</taxon>
        <taxon>Arthropoda</taxon>
        <taxon>Crustacea</taxon>
        <taxon>Branchiopoda</taxon>
        <taxon>Diplostraca</taxon>
        <taxon>Cladocera</taxon>
        <taxon>Anomopoda</taxon>
        <taxon>Daphniidae</taxon>
        <taxon>Daphnia</taxon>
    </lineage>
</organism>
<accession>A0A0P5ZJI8</accession>
<evidence type="ECO:0000256" key="1">
    <source>
        <dbReference type="SAM" id="MobiDB-lite"/>
    </source>
</evidence>
<comment type="caution">
    <text evidence="2">The sequence shown here is derived from an EMBL/GenBank/DDBJ whole genome shotgun (WGS) entry which is preliminary data.</text>
</comment>
<dbReference type="EMBL" id="LRGB01000868">
    <property type="protein sequence ID" value="KZS15494.1"/>
    <property type="molecule type" value="Genomic_DNA"/>
</dbReference>